<dbReference type="Pfam" id="PF01258">
    <property type="entry name" value="zf-dskA_traR"/>
    <property type="match status" value="1"/>
</dbReference>
<evidence type="ECO:0000256" key="1">
    <source>
        <dbReference type="ARBA" id="ARBA00022723"/>
    </source>
</evidence>
<dbReference type="InterPro" id="IPR048489">
    <property type="entry name" value="DksA_N"/>
</dbReference>
<dbReference type="PANTHER" id="PTHR33823">
    <property type="entry name" value="RNA POLYMERASE-BINDING TRANSCRIPTION FACTOR DKSA-RELATED"/>
    <property type="match status" value="1"/>
</dbReference>
<reference evidence="9" key="1">
    <citation type="submission" date="2017-06" db="EMBL/GenBank/DDBJ databases">
        <authorList>
            <person name="Varghese N."/>
            <person name="Submissions S."/>
        </authorList>
    </citation>
    <scope>NUCLEOTIDE SEQUENCE [LARGE SCALE GENOMIC DNA]</scope>
    <source>
        <strain evidence="9">CIP 108523</strain>
    </source>
</reference>
<feature type="coiled-coil region" evidence="5">
    <location>
        <begin position="38"/>
        <end position="105"/>
    </location>
</feature>
<evidence type="ECO:0000256" key="3">
    <source>
        <dbReference type="ARBA" id="ARBA00022833"/>
    </source>
</evidence>
<dbReference type="NCBIfam" id="TIGR02420">
    <property type="entry name" value="dksA"/>
    <property type="match status" value="1"/>
</dbReference>
<keyword evidence="5" id="KW-0175">Coiled coil</keyword>
<keyword evidence="2" id="KW-0863">Zinc-finger</keyword>
<dbReference type="GO" id="GO:0008270">
    <property type="term" value="F:zinc ion binding"/>
    <property type="evidence" value="ECO:0007669"/>
    <property type="project" value="UniProtKB-KW"/>
</dbReference>
<dbReference type="InterPro" id="IPR037187">
    <property type="entry name" value="DnaK_N"/>
</dbReference>
<dbReference type="Gene3D" id="1.20.120.910">
    <property type="entry name" value="DksA, coiled-coil domain"/>
    <property type="match status" value="1"/>
</dbReference>
<keyword evidence="9" id="KW-1185">Reference proteome</keyword>
<evidence type="ECO:0000313" key="8">
    <source>
        <dbReference type="EMBL" id="SNS84074.1"/>
    </source>
</evidence>
<evidence type="ECO:0000256" key="5">
    <source>
        <dbReference type="SAM" id="Coils"/>
    </source>
</evidence>
<evidence type="ECO:0000313" key="9">
    <source>
        <dbReference type="Proteomes" id="UP000242915"/>
    </source>
</evidence>
<evidence type="ECO:0000259" key="6">
    <source>
        <dbReference type="Pfam" id="PF01258"/>
    </source>
</evidence>
<dbReference type="InterPro" id="IPR012784">
    <property type="entry name" value="DksA_RNA_pol-bd"/>
</dbReference>
<feature type="zinc finger region" description="dksA C4-type" evidence="4">
    <location>
        <begin position="110"/>
        <end position="134"/>
    </location>
</feature>
<dbReference type="SUPFAM" id="SSF57716">
    <property type="entry name" value="Glucocorticoid receptor-like (DNA-binding domain)"/>
    <property type="match status" value="1"/>
</dbReference>
<sequence length="148" mass="17127">MSPPNDHGHVTPPCLTEEELLKQPADAYMNQAQQAFFNALLKRQRLELQARIEEQMQVLSEQQSDSDPMDIGSAEEQRQWQLSLLERENKLLDKIDQALHRLARDEYGWCRETGEPIGLKRLLLRPTASLGIEAKERQEQKEKHLSKA</sequence>
<keyword evidence="3" id="KW-0862">Zinc</keyword>
<dbReference type="PROSITE" id="PS51128">
    <property type="entry name" value="ZF_DKSA_2"/>
    <property type="match status" value="1"/>
</dbReference>
<dbReference type="AlphaFoldDB" id="A0A239HV69"/>
<dbReference type="EMBL" id="FZOG01000005">
    <property type="protein sequence ID" value="SNS84074.1"/>
    <property type="molecule type" value="Genomic_DNA"/>
</dbReference>
<accession>A0A239HV69</accession>
<evidence type="ECO:0000256" key="2">
    <source>
        <dbReference type="ARBA" id="ARBA00022771"/>
    </source>
</evidence>
<gene>
    <name evidence="8" type="ORF">SAMN05216255_3552</name>
</gene>
<dbReference type="SUPFAM" id="SSF109635">
    <property type="entry name" value="DnaK suppressor protein DksA, alpha-hairpin domain"/>
    <property type="match status" value="1"/>
</dbReference>
<organism evidence="8 9">
    <name type="scientific">Pseudomonas segetis</name>
    <dbReference type="NCBI Taxonomy" id="298908"/>
    <lineage>
        <taxon>Bacteria</taxon>
        <taxon>Pseudomonadati</taxon>
        <taxon>Pseudomonadota</taxon>
        <taxon>Gammaproteobacteria</taxon>
        <taxon>Pseudomonadales</taxon>
        <taxon>Pseudomonadaceae</taxon>
        <taxon>Pseudomonas</taxon>
    </lineage>
</organism>
<dbReference type="Pfam" id="PF21157">
    <property type="entry name" value="DksA_N"/>
    <property type="match status" value="1"/>
</dbReference>
<dbReference type="InterPro" id="IPR000962">
    <property type="entry name" value="Znf_DskA_TraR"/>
</dbReference>
<dbReference type="PANTHER" id="PTHR33823:SF2">
    <property type="entry name" value="RNA POLYMERASE-BINDING TRANSCRIPTION FACTOR DKSA"/>
    <property type="match status" value="1"/>
</dbReference>
<evidence type="ECO:0000259" key="7">
    <source>
        <dbReference type="Pfam" id="PF21157"/>
    </source>
</evidence>
<protein>
    <submittedName>
        <fullName evidence="8">Transcriptional regulator, TraR/DksA family</fullName>
    </submittedName>
</protein>
<keyword evidence="1" id="KW-0479">Metal-binding</keyword>
<dbReference type="Proteomes" id="UP000242915">
    <property type="component" value="Unassembled WGS sequence"/>
</dbReference>
<name>A0A239HV69_9PSED</name>
<feature type="domain" description="DnaK suppressor protein DksA N-terminal" evidence="7">
    <location>
        <begin position="33"/>
        <end position="102"/>
    </location>
</feature>
<feature type="domain" description="Zinc finger DksA/TraR C4-type" evidence="6">
    <location>
        <begin position="107"/>
        <end position="140"/>
    </location>
</feature>
<evidence type="ECO:0000256" key="4">
    <source>
        <dbReference type="PROSITE-ProRule" id="PRU00510"/>
    </source>
</evidence>
<proteinExistence type="predicted"/>